<comment type="caution">
    <text evidence="9">The sequence shown here is derived from an EMBL/GenBank/DDBJ whole genome shotgun (WGS) entry which is preliminary data.</text>
</comment>
<dbReference type="STRING" id="106549.A0A540LN87"/>
<dbReference type="InterPro" id="IPR001471">
    <property type="entry name" value="AP2/ERF_dom"/>
</dbReference>
<dbReference type="SUPFAM" id="SSF54171">
    <property type="entry name" value="DNA-binding domain"/>
    <property type="match status" value="1"/>
</dbReference>
<dbReference type="CDD" id="cd00018">
    <property type="entry name" value="AP2"/>
    <property type="match status" value="1"/>
</dbReference>
<dbReference type="SMART" id="SM00380">
    <property type="entry name" value="AP2"/>
    <property type="match status" value="1"/>
</dbReference>
<dbReference type="GO" id="GO:0009873">
    <property type="term" value="P:ethylene-activated signaling pathway"/>
    <property type="evidence" value="ECO:0007669"/>
    <property type="project" value="UniProtKB-KW"/>
</dbReference>
<reference evidence="9 10" key="1">
    <citation type="journal article" date="2019" name="G3 (Bethesda)">
        <title>Sequencing of a Wild Apple (Malus baccata) Genome Unravels the Differences Between Cultivated and Wild Apple Species Regarding Disease Resistance and Cold Tolerance.</title>
        <authorList>
            <person name="Chen X."/>
        </authorList>
    </citation>
    <scope>NUCLEOTIDE SEQUENCE [LARGE SCALE GENOMIC DNA]</scope>
    <source>
        <strain evidence="10">cv. Shandingzi</strain>
        <tissue evidence="9">Leaves</tissue>
    </source>
</reference>
<protein>
    <recommendedName>
        <fullName evidence="8">AP2/ERF domain-containing protein</fullName>
    </recommendedName>
</protein>
<sequence>MEDAIRRMDQITHSSEPDPITKAQRKSTTAATNKRSLRDTATAAASGAMRYRGVRRRPWGRYAAEIRDPLSKERRWLGTFDTAEEAACAYDCAARAMRGVKARTNFVYPPSPPTDVVADHPFPPFSHHMHSHPSAKTRNGYGGANYSPSWNSVPFLQYPSPNQNDGYGDATTAAATSFNMLFLRNFINPSQNPSPVYNNQYPYNINGSSSISCSSASLVNHPSSGPRHEANISGSTNFTTGSSSSMATTPTSATTTLPFMDITSPPPTKPTSHYDQHDYSSDFFPTEPSDSGFLEEVIHRFFPKPTSKKLSNDVPEWTDDYAHPSSAAQTPCFDGSSTRSVGGYSKNDHRQVNVCYNFQELLPLPQPHKLEGRSFNELMDYHHQQQQVSQPQAVPSYNDHVPLGGGSDHAMGVDNMFQYPEVMGEFAARVQNE</sequence>
<evidence type="ECO:0000313" key="9">
    <source>
        <dbReference type="EMBL" id="TQD87955.1"/>
    </source>
</evidence>
<dbReference type="GO" id="GO:0005634">
    <property type="term" value="C:nucleus"/>
    <property type="evidence" value="ECO:0007669"/>
    <property type="project" value="UniProtKB-SubCell"/>
</dbReference>
<dbReference type="GO" id="GO:0003677">
    <property type="term" value="F:DNA binding"/>
    <property type="evidence" value="ECO:0007669"/>
    <property type="project" value="UniProtKB-KW"/>
</dbReference>
<dbReference type="PANTHER" id="PTHR31677">
    <property type="entry name" value="AP2 DOMAIN CLASS TRANSCRIPTION FACTOR"/>
    <property type="match status" value="1"/>
</dbReference>
<dbReference type="InterPro" id="IPR016177">
    <property type="entry name" value="DNA-bd_dom_sf"/>
</dbReference>
<dbReference type="EMBL" id="VIEB01000520">
    <property type="protein sequence ID" value="TQD87955.1"/>
    <property type="molecule type" value="Genomic_DNA"/>
</dbReference>
<feature type="compositionally biased region" description="Low complexity" evidence="7">
    <location>
        <begin position="233"/>
        <end position="256"/>
    </location>
</feature>
<feature type="domain" description="AP2/ERF" evidence="8">
    <location>
        <begin position="50"/>
        <end position="107"/>
    </location>
</feature>
<evidence type="ECO:0000256" key="3">
    <source>
        <dbReference type="ARBA" id="ARBA00023015"/>
    </source>
</evidence>
<evidence type="ECO:0000256" key="1">
    <source>
        <dbReference type="ARBA" id="ARBA00004123"/>
    </source>
</evidence>
<feature type="region of interest" description="Disordered" evidence="7">
    <location>
        <begin position="1"/>
        <end position="44"/>
    </location>
</feature>
<dbReference type="FunFam" id="3.30.730.10:FF:000001">
    <property type="entry name" value="Ethylene-responsive transcription factor 2"/>
    <property type="match status" value="1"/>
</dbReference>
<dbReference type="Proteomes" id="UP000315295">
    <property type="component" value="Unassembled WGS sequence"/>
</dbReference>
<dbReference type="InterPro" id="IPR036955">
    <property type="entry name" value="AP2/ERF_dom_sf"/>
</dbReference>
<keyword evidence="4" id="KW-0238">DNA-binding</keyword>
<proteinExistence type="predicted"/>
<dbReference type="PANTHER" id="PTHR31677:SF146">
    <property type="entry name" value="ETHYLENE-RESPONSIVE TRANSCRIPTION FACTOR ESR2"/>
    <property type="match status" value="1"/>
</dbReference>
<gene>
    <name evidence="9" type="ORF">C1H46_026519</name>
</gene>
<keyword evidence="3" id="KW-0805">Transcription regulation</keyword>
<comment type="subcellular location">
    <subcellularLocation>
        <location evidence="1">Nucleus</location>
    </subcellularLocation>
</comment>
<evidence type="ECO:0000256" key="7">
    <source>
        <dbReference type="SAM" id="MobiDB-lite"/>
    </source>
</evidence>
<dbReference type="Pfam" id="PF00847">
    <property type="entry name" value="AP2"/>
    <property type="match status" value="1"/>
</dbReference>
<name>A0A540LN87_MALBA</name>
<keyword evidence="5" id="KW-0804">Transcription</keyword>
<evidence type="ECO:0000256" key="4">
    <source>
        <dbReference type="ARBA" id="ARBA00023125"/>
    </source>
</evidence>
<feature type="compositionally biased region" description="Basic and acidic residues" evidence="7">
    <location>
        <begin position="1"/>
        <end position="10"/>
    </location>
</feature>
<evidence type="ECO:0000256" key="2">
    <source>
        <dbReference type="ARBA" id="ARBA00022745"/>
    </source>
</evidence>
<evidence type="ECO:0000259" key="8">
    <source>
        <dbReference type="PROSITE" id="PS51032"/>
    </source>
</evidence>
<evidence type="ECO:0000256" key="6">
    <source>
        <dbReference type="ARBA" id="ARBA00023242"/>
    </source>
</evidence>
<keyword evidence="2" id="KW-0936">Ethylene signaling pathway</keyword>
<accession>A0A540LN87</accession>
<evidence type="ECO:0000313" key="10">
    <source>
        <dbReference type="Proteomes" id="UP000315295"/>
    </source>
</evidence>
<dbReference type="AlphaFoldDB" id="A0A540LN87"/>
<organism evidence="9 10">
    <name type="scientific">Malus baccata</name>
    <name type="common">Siberian crab apple</name>
    <name type="synonym">Pyrus baccata</name>
    <dbReference type="NCBI Taxonomy" id="106549"/>
    <lineage>
        <taxon>Eukaryota</taxon>
        <taxon>Viridiplantae</taxon>
        <taxon>Streptophyta</taxon>
        <taxon>Embryophyta</taxon>
        <taxon>Tracheophyta</taxon>
        <taxon>Spermatophyta</taxon>
        <taxon>Magnoliopsida</taxon>
        <taxon>eudicotyledons</taxon>
        <taxon>Gunneridae</taxon>
        <taxon>Pentapetalae</taxon>
        <taxon>rosids</taxon>
        <taxon>fabids</taxon>
        <taxon>Rosales</taxon>
        <taxon>Rosaceae</taxon>
        <taxon>Amygdaloideae</taxon>
        <taxon>Maleae</taxon>
        <taxon>Malus</taxon>
    </lineage>
</organism>
<dbReference type="PROSITE" id="PS51032">
    <property type="entry name" value="AP2_ERF"/>
    <property type="match status" value="1"/>
</dbReference>
<keyword evidence="10" id="KW-1185">Reference proteome</keyword>
<dbReference type="Gene3D" id="3.30.730.10">
    <property type="entry name" value="AP2/ERF domain"/>
    <property type="match status" value="1"/>
</dbReference>
<dbReference type="PRINTS" id="PR00367">
    <property type="entry name" value="ETHRSPELEMNT"/>
</dbReference>
<evidence type="ECO:0000256" key="5">
    <source>
        <dbReference type="ARBA" id="ARBA00023163"/>
    </source>
</evidence>
<dbReference type="GO" id="GO:0003700">
    <property type="term" value="F:DNA-binding transcription factor activity"/>
    <property type="evidence" value="ECO:0007669"/>
    <property type="project" value="InterPro"/>
</dbReference>
<keyword evidence="6" id="KW-0539">Nucleus</keyword>
<feature type="region of interest" description="Disordered" evidence="7">
    <location>
        <begin position="214"/>
        <end position="275"/>
    </location>
</feature>